<protein>
    <submittedName>
        <fullName evidence="1">Uncharacterized protein</fullName>
    </submittedName>
</protein>
<evidence type="ECO:0000313" key="2">
    <source>
        <dbReference type="Proteomes" id="UP001148662"/>
    </source>
</evidence>
<dbReference type="EMBL" id="JANHOG010001248">
    <property type="protein sequence ID" value="KAJ3540512.1"/>
    <property type="molecule type" value="Genomic_DNA"/>
</dbReference>
<reference evidence="1" key="1">
    <citation type="submission" date="2022-07" db="EMBL/GenBank/DDBJ databases">
        <title>Genome Sequence of Phlebia brevispora.</title>
        <authorList>
            <person name="Buettner E."/>
        </authorList>
    </citation>
    <scope>NUCLEOTIDE SEQUENCE</scope>
    <source>
        <strain evidence="1">MPL23</strain>
    </source>
</reference>
<proteinExistence type="predicted"/>
<keyword evidence="2" id="KW-1185">Reference proteome</keyword>
<comment type="caution">
    <text evidence="1">The sequence shown here is derived from an EMBL/GenBank/DDBJ whole genome shotgun (WGS) entry which is preliminary data.</text>
</comment>
<sequence>MLAQRHDFGQLPPGRVLQLVVIDTFKRIIIDVVLFSQPDHGHPTPTVPVICRADGICDDAPVLLIDVVLARRMFFQCLYRTAERSLAYEFIITLPSEYDFVWRRKWTGATWLFLANRYALLAVIVEATVPFSYQLPVLILAVFSALRVFALLGRAYVTATCVLLLGVASVGLVLYQDAHIIYYYVNIPALGAICPYEFLISPSIVFNVLCAIAADIIVIVTTWIKTYRHVREASSVGMNVSFSATLLQYGTVYFIVLCMVNLLTVLIFLIPSLQLVSPVSNFLEVLPNIVVARFLINLREGNSADASDVGTLSRFSVPNFHIPTLPSIIGNLDQPLASDDIIDEEEPYLGNDICDVTDRGSASGEHEHAWGVPNIDHSEIEKVPEETV</sequence>
<name>A0ACC1SIQ6_9APHY</name>
<evidence type="ECO:0000313" key="1">
    <source>
        <dbReference type="EMBL" id="KAJ3540512.1"/>
    </source>
</evidence>
<accession>A0ACC1SIQ6</accession>
<organism evidence="1 2">
    <name type="scientific">Phlebia brevispora</name>
    <dbReference type="NCBI Taxonomy" id="194682"/>
    <lineage>
        <taxon>Eukaryota</taxon>
        <taxon>Fungi</taxon>
        <taxon>Dikarya</taxon>
        <taxon>Basidiomycota</taxon>
        <taxon>Agaricomycotina</taxon>
        <taxon>Agaricomycetes</taxon>
        <taxon>Polyporales</taxon>
        <taxon>Meruliaceae</taxon>
        <taxon>Phlebia</taxon>
    </lineage>
</organism>
<gene>
    <name evidence="1" type="ORF">NM688_g6218</name>
</gene>
<dbReference type="Proteomes" id="UP001148662">
    <property type="component" value="Unassembled WGS sequence"/>
</dbReference>